<dbReference type="OrthoDB" id="978383at2"/>
<keyword evidence="2" id="KW-1185">Reference proteome</keyword>
<evidence type="ECO:0000313" key="2">
    <source>
        <dbReference type="Proteomes" id="UP000190961"/>
    </source>
</evidence>
<protein>
    <submittedName>
        <fullName evidence="1">Uncharacterized protein</fullName>
    </submittedName>
</protein>
<evidence type="ECO:0000313" key="1">
    <source>
        <dbReference type="EMBL" id="SKC86662.1"/>
    </source>
</evidence>
<dbReference type="EMBL" id="FUZU01000004">
    <property type="protein sequence ID" value="SKC86662.1"/>
    <property type="molecule type" value="Genomic_DNA"/>
</dbReference>
<proteinExistence type="predicted"/>
<reference evidence="1 2" key="1">
    <citation type="submission" date="2017-02" db="EMBL/GenBank/DDBJ databases">
        <authorList>
            <person name="Peterson S.W."/>
        </authorList>
    </citation>
    <scope>NUCLEOTIDE SEQUENCE [LARGE SCALE GENOMIC DNA]</scope>
    <source>
        <strain evidence="1 2">DSM 25262</strain>
    </source>
</reference>
<dbReference type="PROSITE" id="PS51257">
    <property type="entry name" value="PROKAR_LIPOPROTEIN"/>
    <property type="match status" value="1"/>
</dbReference>
<dbReference type="AlphaFoldDB" id="A0A1T5MEM6"/>
<sequence>MKTAKLISFVLIMGLAFSILLTSCEMNQDETSQEDILPSSFSVDIPASISSSTANGRLGARSAEDTVKGNDIYVNLGTFIAVGEASSQLVEEFIAGIRKYKIDRVMSITYVGEDDNRVKNLIVLSDVSFEGQDWDYELTITDADSESETDGGKALQIFWNKASTVKGIAIIKPYNCDRIKNENAPDAMFRIDYSEAGELGYDAHMEVSIAGLPVGSPLNDLYAINSLHMFAGKKGDVVDVYGNSNHPNAILFSGTPGFNWAFVASGNDPANIGVAEVGLPPSTLDSDDRSVLLKEYSIKNVFTNEITAVWPGIDQNVLAAYLSTTAAPGYFNDSQGFISGGKSPGAAWDVLAKRLDALSPYNPKATSDLSISFK</sequence>
<gene>
    <name evidence="1" type="ORF">SAMN05660236_5213</name>
</gene>
<accession>A0A1T5MEM6</accession>
<organism evidence="1 2">
    <name type="scientific">Ohtaekwangia koreensis</name>
    <dbReference type="NCBI Taxonomy" id="688867"/>
    <lineage>
        <taxon>Bacteria</taxon>
        <taxon>Pseudomonadati</taxon>
        <taxon>Bacteroidota</taxon>
        <taxon>Cytophagia</taxon>
        <taxon>Cytophagales</taxon>
        <taxon>Fulvivirgaceae</taxon>
        <taxon>Ohtaekwangia</taxon>
    </lineage>
</organism>
<dbReference type="Proteomes" id="UP000190961">
    <property type="component" value="Unassembled WGS sequence"/>
</dbReference>
<dbReference type="RefSeq" id="WP_143785942.1">
    <property type="nucleotide sequence ID" value="NZ_FUZU01000004.1"/>
</dbReference>
<dbReference type="STRING" id="688867.SAMN05660236_5213"/>
<name>A0A1T5MEM6_9BACT</name>